<dbReference type="Gene3D" id="3.50.30.40">
    <property type="entry name" value="Ribonuclease E inhibitor RraA/RraA-like"/>
    <property type="match status" value="1"/>
</dbReference>
<dbReference type="AlphaFoldDB" id="A0A382M589"/>
<name>A0A382M589_9ZZZZ</name>
<organism evidence="1">
    <name type="scientific">marine metagenome</name>
    <dbReference type="NCBI Taxonomy" id="408172"/>
    <lineage>
        <taxon>unclassified sequences</taxon>
        <taxon>metagenomes</taxon>
        <taxon>ecological metagenomes</taxon>
    </lineage>
</organism>
<feature type="non-terminal residue" evidence="1">
    <location>
        <position position="1"/>
    </location>
</feature>
<gene>
    <name evidence="1" type="ORF">METZ01_LOCUS295721</name>
</gene>
<dbReference type="EMBL" id="UINC01090695">
    <property type="protein sequence ID" value="SVC42867.1"/>
    <property type="molecule type" value="Genomic_DNA"/>
</dbReference>
<reference evidence="1" key="1">
    <citation type="submission" date="2018-05" db="EMBL/GenBank/DDBJ databases">
        <authorList>
            <person name="Lanie J.A."/>
            <person name="Ng W.-L."/>
            <person name="Kazmierczak K.M."/>
            <person name="Andrzejewski T.M."/>
            <person name="Davidsen T.M."/>
            <person name="Wayne K.J."/>
            <person name="Tettelin H."/>
            <person name="Glass J.I."/>
            <person name="Rusch D."/>
            <person name="Podicherti R."/>
            <person name="Tsui H.-C.T."/>
            <person name="Winkler M.E."/>
        </authorList>
    </citation>
    <scope>NUCLEOTIDE SEQUENCE</scope>
</reference>
<sequence>DINGITRIGPATCIPGDVVLGTEAGSIFIPPHLAAKVIKFSETCAH</sequence>
<proteinExistence type="predicted"/>
<protein>
    <submittedName>
        <fullName evidence="1">Uncharacterized protein</fullName>
    </submittedName>
</protein>
<evidence type="ECO:0000313" key="1">
    <source>
        <dbReference type="EMBL" id="SVC42867.1"/>
    </source>
</evidence>
<accession>A0A382M589</accession>